<dbReference type="OrthoDB" id="1149065at2759"/>
<organism evidence="7 8">
    <name type="scientific">Ziziphus jujuba var. spinosa</name>
    <dbReference type="NCBI Taxonomy" id="714518"/>
    <lineage>
        <taxon>Eukaryota</taxon>
        <taxon>Viridiplantae</taxon>
        <taxon>Streptophyta</taxon>
        <taxon>Embryophyta</taxon>
        <taxon>Tracheophyta</taxon>
        <taxon>Spermatophyta</taxon>
        <taxon>Magnoliopsida</taxon>
        <taxon>eudicotyledons</taxon>
        <taxon>Gunneridae</taxon>
        <taxon>Pentapetalae</taxon>
        <taxon>rosids</taxon>
        <taxon>fabids</taxon>
        <taxon>Rosales</taxon>
        <taxon>Rhamnaceae</taxon>
        <taxon>Paliureae</taxon>
        <taxon>Ziziphus</taxon>
    </lineage>
</organism>
<keyword evidence="4" id="KW-0804">Transcription</keyword>
<dbReference type="InterPro" id="IPR051442">
    <property type="entry name" value="B3_domain"/>
</dbReference>
<dbReference type="CDD" id="cd10017">
    <property type="entry name" value="B3_DNA"/>
    <property type="match status" value="1"/>
</dbReference>
<keyword evidence="3" id="KW-0238">DNA-binding</keyword>
<evidence type="ECO:0000313" key="7">
    <source>
        <dbReference type="EMBL" id="KAH7537421.1"/>
    </source>
</evidence>
<evidence type="ECO:0000256" key="1">
    <source>
        <dbReference type="ARBA" id="ARBA00004123"/>
    </source>
</evidence>
<dbReference type="SUPFAM" id="SSF101936">
    <property type="entry name" value="DNA-binding pseudobarrel domain"/>
    <property type="match status" value="1"/>
</dbReference>
<dbReference type="PANTHER" id="PTHR34269">
    <property type="entry name" value="TRANSCRIPTION FACTOR B3-DOMAIN FAMILY-RELATED"/>
    <property type="match status" value="1"/>
</dbReference>
<dbReference type="AlphaFoldDB" id="A0A978VPE6"/>
<evidence type="ECO:0000256" key="5">
    <source>
        <dbReference type="ARBA" id="ARBA00023242"/>
    </source>
</evidence>
<comment type="caution">
    <text evidence="7">The sequence shown here is derived from an EMBL/GenBank/DDBJ whole genome shotgun (WGS) entry which is preliminary data.</text>
</comment>
<proteinExistence type="predicted"/>
<sequence>MENRLGNQEEEFTDYQTPPPPESSRSSTGTTTPIVLAVGLNLSLWFSTNNNNKRKLTTQNHPTLPKGKKFVSDSDYVVALNLWRMRNYSKQDMAEEERRGVTTTLSVYDPWRMKKSLTPSDIGNLSRLMLKSDWAKKYFLPHLDIKQVESRDGVAVKVFDSDTHSEHDLAFKLWQSSNSYILNNGWSREFVKRRKLKAGDQIRMFCYVPLMDAPPQSMLKIHFCVLKRAQPKQD</sequence>
<comment type="subcellular location">
    <subcellularLocation>
        <location evidence="1">Nucleus</location>
    </subcellularLocation>
</comment>
<evidence type="ECO:0008006" key="9">
    <source>
        <dbReference type="Google" id="ProtNLM"/>
    </source>
</evidence>
<dbReference type="Gene3D" id="2.40.330.10">
    <property type="entry name" value="DNA-binding pseudobarrel domain"/>
    <property type="match status" value="1"/>
</dbReference>
<keyword evidence="5" id="KW-0539">Nucleus</keyword>
<reference evidence="7" key="1">
    <citation type="journal article" date="2021" name="Front. Plant Sci.">
        <title>Chromosome-Scale Genome Assembly for Chinese Sour Jujube and Insights Into Its Genome Evolution and Domestication Signature.</title>
        <authorList>
            <person name="Shen L.-Y."/>
            <person name="Luo H."/>
            <person name="Wang X.-L."/>
            <person name="Wang X.-M."/>
            <person name="Qiu X.-J."/>
            <person name="Liu H."/>
            <person name="Zhou S.-S."/>
            <person name="Jia K.-H."/>
            <person name="Nie S."/>
            <person name="Bao Y.-T."/>
            <person name="Zhang R.-G."/>
            <person name="Yun Q.-Z."/>
            <person name="Chai Y.-H."/>
            <person name="Lu J.-Y."/>
            <person name="Li Y."/>
            <person name="Zhao S.-W."/>
            <person name="Mao J.-F."/>
            <person name="Jia S.-G."/>
            <person name="Mao Y.-M."/>
        </authorList>
    </citation>
    <scope>NUCLEOTIDE SEQUENCE</scope>
    <source>
        <strain evidence="7">AT0</strain>
        <tissue evidence="7">Leaf</tissue>
    </source>
</reference>
<dbReference type="InterPro" id="IPR015300">
    <property type="entry name" value="DNA-bd_pseudobarrel_sf"/>
</dbReference>
<protein>
    <recommendedName>
        <fullName evidence="9">B3 domain-containing protein At2g33720-like</fullName>
    </recommendedName>
</protein>
<dbReference type="PANTHER" id="PTHR34269:SF11">
    <property type="entry name" value="B3 DOMAIN PROTEIN"/>
    <property type="match status" value="1"/>
</dbReference>
<accession>A0A978VPE6</accession>
<evidence type="ECO:0000256" key="4">
    <source>
        <dbReference type="ARBA" id="ARBA00023163"/>
    </source>
</evidence>
<feature type="region of interest" description="Disordered" evidence="6">
    <location>
        <begin position="1"/>
        <end position="30"/>
    </location>
</feature>
<keyword evidence="2" id="KW-0805">Transcription regulation</keyword>
<evidence type="ECO:0000256" key="6">
    <source>
        <dbReference type="SAM" id="MobiDB-lite"/>
    </source>
</evidence>
<evidence type="ECO:0000313" key="8">
    <source>
        <dbReference type="Proteomes" id="UP000813462"/>
    </source>
</evidence>
<evidence type="ECO:0000256" key="3">
    <source>
        <dbReference type="ARBA" id="ARBA00023125"/>
    </source>
</evidence>
<gene>
    <name evidence="7" type="ORF">FEM48_Zijuj03G0090700</name>
</gene>
<dbReference type="GO" id="GO:0005634">
    <property type="term" value="C:nucleus"/>
    <property type="evidence" value="ECO:0007669"/>
    <property type="project" value="UniProtKB-SubCell"/>
</dbReference>
<name>A0A978VPE6_ZIZJJ</name>
<dbReference type="GO" id="GO:0003677">
    <property type="term" value="F:DNA binding"/>
    <property type="evidence" value="ECO:0007669"/>
    <property type="project" value="UniProtKB-KW"/>
</dbReference>
<dbReference type="EMBL" id="JAEACU010000003">
    <property type="protein sequence ID" value="KAH7537421.1"/>
    <property type="molecule type" value="Genomic_DNA"/>
</dbReference>
<dbReference type="Proteomes" id="UP000813462">
    <property type="component" value="Unassembled WGS sequence"/>
</dbReference>
<dbReference type="InterPro" id="IPR003340">
    <property type="entry name" value="B3_DNA-bd"/>
</dbReference>
<evidence type="ECO:0000256" key="2">
    <source>
        <dbReference type="ARBA" id="ARBA00023015"/>
    </source>
</evidence>